<proteinExistence type="predicted"/>
<feature type="domain" description="Sulfatase-modifying factor enzyme-like" evidence="1">
    <location>
        <begin position="463"/>
        <end position="643"/>
    </location>
</feature>
<sequence>MKLYVTYTPSDLAEHAQKVCSKGRDLGWDLVNSVEIVDPLIRQTELDRSDAFLLLSASFYGGGEGVVSAQEAEWEAAQEKSMARGALLVNPMGNWPLHKVQKGDAKVAALERFHAKVKKSPFRYFDSDVNSICDVLEELLGEIRVAANERKQVNLFVVWDFSVQGLDFILAAFQKRPPEGFKVKVLGIPGAGGAGEIFRDIVLTGIKESHRVLIVTDRPNANVGFEAGLALGFGKPISLVFFCSSVPDWLKTSAFKGFVVNPVQDLDQLREVVRKDDNWYMPPAPKNIPVYGKTLFLSPSCYVGSALREALMEEQKTRHSSWRVIGNNRFNLNDLQSEFPDVTQVIWCISSFAQGADNRDGAENAANAVICGWFYARTLSTAPDTIDKRVLVMRQEGAREVIDVGVKESVFKNSDEFLGSVKVISDNDYALPEPVTLPEDVFSASEYSMVCVPRLQGDSEREKRLWVGRYPVTNRQYEIFCQRKNYPEPEYWSNKTHRPNQPVVNVSLEDVDKFCAWADLELPDRALWDYFSRAGSGRKYWWGDDHDLVSEVAWTENNSGKQLHDVGEKRASTWGLYDIFGNVWEWTARYTQLVTTGISGDQKEVPRAKIFGGAYDSPLDKVTLPVECPVTEKKGSIGFRCVKFTD</sequence>
<accession>A0A6A7RUL4</accession>
<dbReference type="Pfam" id="PF03781">
    <property type="entry name" value="FGE-sulfatase"/>
    <property type="match status" value="1"/>
</dbReference>
<dbReference type="InterPro" id="IPR016187">
    <property type="entry name" value="CTDL_fold"/>
</dbReference>
<dbReference type="InterPro" id="IPR042095">
    <property type="entry name" value="SUMF_sf"/>
</dbReference>
<evidence type="ECO:0000313" key="3">
    <source>
        <dbReference type="Proteomes" id="UP000342300"/>
    </source>
</evidence>
<evidence type="ECO:0000313" key="2">
    <source>
        <dbReference type="EMBL" id="MQM31019.1"/>
    </source>
</evidence>
<comment type="caution">
    <text evidence="2">The sequence shown here is derived from an EMBL/GenBank/DDBJ whole genome shotgun (WGS) entry which is preliminary data.</text>
</comment>
<dbReference type="GO" id="GO:0120147">
    <property type="term" value="F:formylglycine-generating oxidase activity"/>
    <property type="evidence" value="ECO:0007669"/>
    <property type="project" value="TreeGrafter"/>
</dbReference>
<dbReference type="PANTHER" id="PTHR23150">
    <property type="entry name" value="SULFATASE MODIFYING FACTOR 1, 2"/>
    <property type="match status" value="1"/>
</dbReference>
<evidence type="ECO:0000259" key="1">
    <source>
        <dbReference type="Pfam" id="PF03781"/>
    </source>
</evidence>
<dbReference type="InterPro" id="IPR051043">
    <property type="entry name" value="Sulfatase_Mod_Factor_Kinase"/>
</dbReference>
<dbReference type="AlphaFoldDB" id="A0A6A7RUL4"/>
<dbReference type="PANTHER" id="PTHR23150:SF19">
    <property type="entry name" value="FORMYLGLYCINE-GENERATING ENZYME"/>
    <property type="match status" value="1"/>
</dbReference>
<dbReference type="SUPFAM" id="SSF56436">
    <property type="entry name" value="C-type lectin-like"/>
    <property type="match status" value="1"/>
</dbReference>
<dbReference type="InterPro" id="IPR005532">
    <property type="entry name" value="SUMF_dom"/>
</dbReference>
<gene>
    <name evidence="2" type="ORF">CRU78_11045</name>
</gene>
<dbReference type="Proteomes" id="UP000342300">
    <property type="component" value="Unassembled WGS sequence"/>
</dbReference>
<reference evidence="2 3" key="1">
    <citation type="submission" date="2017-09" db="EMBL/GenBank/DDBJ databases">
        <title>Metagenomic Analysis Reveals Denitrifying Candidatus Accumulibacter and Flanking Population as a Source of N2O.</title>
        <authorList>
            <person name="Gao H."/>
            <person name="Mao Y."/>
            <person name="Zhao X."/>
            <person name="Liu W.-T."/>
            <person name="Zhang T."/>
            <person name="Wells G."/>
        </authorList>
    </citation>
    <scope>NUCLEOTIDE SEQUENCE [LARGE SCALE GENOMIC DNA]</scope>
    <source>
        <strain evidence="2">CANDO_2_IC</strain>
    </source>
</reference>
<organism evidence="2 3">
    <name type="scientific">Candidatus Accumulibacter phosphatis</name>
    <dbReference type="NCBI Taxonomy" id="327160"/>
    <lineage>
        <taxon>Bacteria</taxon>
        <taxon>Pseudomonadati</taxon>
        <taxon>Pseudomonadota</taxon>
        <taxon>Betaproteobacteria</taxon>
        <taxon>Candidatus Accumulibacter</taxon>
    </lineage>
</organism>
<protein>
    <recommendedName>
        <fullName evidence="1">Sulfatase-modifying factor enzyme-like domain-containing protein</fullName>
    </recommendedName>
</protein>
<dbReference type="Gene3D" id="3.90.1580.10">
    <property type="entry name" value="paralog of FGE (formylglycine-generating enzyme)"/>
    <property type="match status" value="1"/>
</dbReference>
<name>A0A6A7RUL4_9PROT</name>
<dbReference type="EMBL" id="PDHS01000251">
    <property type="protein sequence ID" value="MQM31019.1"/>
    <property type="molecule type" value="Genomic_DNA"/>
</dbReference>